<feature type="signal peptide" evidence="5">
    <location>
        <begin position="1"/>
        <end position="28"/>
    </location>
</feature>
<dbReference type="OrthoDB" id="9780147at2"/>
<dbReference type="InterPro" id="IPR041205">
    <property type="entry name" value="ScsC_N"/>
</dbReference>
<evidence type="ECO:0000256" key="2">
    <source>
        <dbReference type="ARBA" id="ARBA00023002"/>
    </source>
</evidence>
<dbReference type="Pfam" id="PF18312">
    <property type="entry name" value="ScsC_N"/>
    <property type="match status" value="1"/>
</dbReference>
<evidence type="ECO:0000313" key="8">
    <source>
        <dbReference type="Proteomes" id="UP000315816"/>
    </source>
</evidence>
<dbReference type="PANTHER" id="PTHR13887:SF14">
    <property type="entry name" value="DISULFIDE BOND FORMATION PROTEIN D"/>
    <property type="match status" value="1"/>
</dbReference>
<feature type="domain" description="Thioredoxin" evidence="6">
    <location>
        <begin position="68"/>
        <end position="217"/>
    </location>
</feature>
<dbReference type="EMBL" id="VICH01000004">
    <property type="protein sequence ID" value="TQV69594.1"/>
    <property type="molecule type" value="Genomic_DNA"/>
</dbReference>
<dbReference type="SUPFAM" id="SSF52833">
    <property type="entry name" value="Thioredoxin-like"/>
    <property type="match status" value="1"/>
</dbReference>
<dbReference type="InterPro" id="IPR036249">
    <property type="entry name" value="Thioredoxin-like_sf"/>
</dbReference>
<protein>
    <submittedName>
        <fullName evidence="7">DsbA family protein</fullName>
    </submittedName>
</protein>
<gene>
    <name evidence="7" type="ORF">FIL88_07590</name>
</gene>
<name>A0A545SXB4_9RHOB</name>
<accession>A0A545SXB4</accession>
<dbReference type="PROSITE" id="PS51352">
    <property type="entry name" value="THIOREDOXIN_2"/>
    <property type="match status" value="1"/>
</dbReference>
<evidence type="ECO:0000259" key="6">
    <source>
        <dbReference type="PROSITE" id="PS51352"/>
    </source>
</evidence>
<evidence type="ECO:0000256" key="3">
    <source>
        <dbReference type="ARBA" id="ARBA00023157"/>
    </source>
</evidence>
<evidence type="ECO:0000256" key="1">
    <source>
        <dbReference type="ARBA" id="ARBA00022729"/>
    </source>
</evidence>
<dbReference type="Gene3D" id="3.40.30.10">
    <property type="entry name" value="Glutaredoxin"/>
    <property type="match status" value="1"/>
</dbReference>
<dbReference type="GO" id="GO:0016491">
    <property type="term" value="F:oxidoreductase activity"/>
    <property type="evidence" value="ECO:0007669"/>
    <property type="project" value="UniProtKB-KW"/>
</dbReference>
<dbReference type="PANTHER" id="PTHR13887">
    <property type="entry name" value="GLUTATHIONE S-TRANSFERASE KAPPA"/>
    <property type="match status" value="1"/>
</dbReference>
<feature type="chain" id="PRO_5021847708" evidence="5">
    <location>
        <begin position="29"/>
        <end position="257"/>
    </location>
</feature>
<sequence length="257" mass="28118">MTFALPRALRLATLTAVLGLATALPASALDLEALTEDERNAFRDEVRAYLLENPEVLMEAIGVLEQRQAQAQVQEDKDLVAVNANALFSDGYSHVAGNPDGDYTIVEFVDYQCGYCRKAYDVLQDLLAEDGNIRLILKEFPILSEASLMSAQFALSAQQQFGEAAYGKLHDELISVRGTLTEQRLIEIANELELDGAAIAAGMNAPEVERILAENRALGQRLQISGTPAFVMNDTMARGFMELDQMQHLVAQGRAAQ</sequence>
<dbReference type="AlphaFoldDB" id="A0A545SXB4"/>
<evidence type="ECO:0000256" key="5">
    <source>
        <dbReference type="SAM" id="SignalP"/>
    </source>
</evidence>
<organism evidence="7 8">
    <name type="scientific">Aliiroseovarius halocynthiae</name>
    <dbReference type="NCBI Taxonomy" id="985055"/>
    <lineage>
        <taxon>Bacteria</taxon>
        <taxon>Pseudomonadati</taxon>
        <taxon>Pseudomonadota</taxon>
        <taxon>Alphaproteobacteria</taxon>
        <taxon>Rhodobacterales</taxon>
        <taxon>Paracoccaceae</taxon>
        <taxon>Aliiroseovarius</taxon>
    </lineage>
</organism>
<dbReference type="CDD" id="cd03023">
    <property type="entry name" value="DsbA_Com1_like"/>
    <property type="match status" value="1"/>
</dbReference>
<reference evidence="7 8" key="1">
    <citation type="submission" date="2019-06" db="EMBL/GenBank/DDBJ databases">
        <title>A novel species of marine bacteria.</title>
        <authorList>
            <person name="Wang Y."/>
        </authorList>
    </citation>
    <scope>NUCLEOTIDE SEQUENCE [LARGE SCALE GENOMIC DNA]</scope>
    <source>
        <strain evidence="7 8">MA1-10</strain>
    </source>
</reference>
<keyword evidence="4" id="KW-0676">Redox-active center</keyword>
<dbReference type="Pfam" id="PF01323">
    <property type="entry name" value="DSBA"/>
    <property type="match status" value="1"/>
</dbReference>
<dbReference type="Proteomes" id="UP000315816">
    <property type="component" value="Unassembled WGS sequence"/>
</dbReference>
<dbReference type="InterPro" id="IPR001853">
    <property type="entry name" value="DSBA-like_thioredoxin_dom"/>
</dbReference>
<proteinExistence type="predicted"/>
<keyword evidence="2" id="KW-0560">Oxidoreductase</keyword>
<comment type="caution">
    <text evidence="7">The sequence shown here is derived from an EMBL/GenBank/DDBJ whole genome shotgun (WGS) entry which is preliminary data.</text>
</comment>
<evidence type="ECO:0000313" key="7">
    <source>
        <dbReference type="EMBL" id="TQV69594.1"/>
    </source>
</evidence>
<dbReference type="InterPro" id="IPR013766">
    <property type="entry name" value="Thioredoxin_domain"/>
</dbReference>
<keyword evidence="1 5" id="KW-0732">Signal</keyword>
<keyword evidence="3" id="KW-1015">Disulfide bond</keyword>
<evidence type="ECO:0000256" key="4">
    <source>
        <dbReference type="ARBA" id="ARBA00023284"/>
    </source>
</evidence>
<keyword evidence="8" id="KW-1185">Reference proteome</keyword>